<dbReference type="Proteomes" id="UP001378960">
    <property type="component" value="Unassembled WGS sequence"/>
</dbReference>
<dbReference type="AlphaFoldDB" id="A0AAV5R2Q4"/>
<dbReference type="Pfam" id="PF08579">
    <property type="entry name" value="RPM2"/>
    <property type="match status" value="1"/>
</dbReference>
<keyword evidence="3" id="KW-1185">Reference proteome</keyword>
<feature type="coiled-coil region" evidence="1">
    <location>
        <begin position="86"/>
        <end position="113"/>
    </location>
</feature>
<organism evidence="2 3">
    <name type="scientific">Pichia kluyveri</name>
    <name type="common">Yeast</name>
    <dbReference type="NCBI Taxonomy" id="36015"/>
    <lineage>
        <taxon>Eukaryota</taxon>
        <taxon>Fungi</taxon>
        <taxon>Dikarya</taxon>
        <taxon>Ascomycota</taxon>
        <taxon>Saccharomycotina</taxon>
        <taxon>Pichiomycetes</taxon>
        <taxon>Pichiales</taxon>
        <taxon>Pichiaceae</taxon>
        <taxon>Pichia</taxon>
    </lineage>
</organism>
<sequence>MRLRTQKGSFSFSRNCSSTNGSTHKFFNPSYIPPKDLVRLDEIGFKSNNNNSHTNNKKSIFKYVAPALSVAKNYGFCDNSNINNNENSFNNKNLNLKQNINNLLNDLNNLHITTNNNNSVKATFNNKNSHLNISIDSINNNNTILNIRRANSNNIKQVSISNSLAFTLLKNNQKRSFSTEHKIEELKESKEVKEDLKEEIKDVKEHIDNATVHINTNPVNSDNNIDNILEHFLHKEDPVTTQLYIINNFLNLNKYNEILPVFNRMRNNQIIPNLEIYHKVLKSIVLRNIDESLEIKLTHLLNVYSDMLTNNLKPNNEIYELIINELVNSSIESYNSKNYKIGYEFFKISFDLFLIFEKNNINSSFINNEIYINLIKSLNYYKIKNLINSNELYNMLKDKINESNKSNFLIQIIKFSTLFNDIKFIEELYNNEIKGNNSNSSGTKANKNNNNNNNNIDLIYQSIIESYNLCNEFDKSSLMLDTIINNLPNKLNDETQYLINQYLSIYIQSLSLKNPNLSIKMIEKFSKFDWLPNLNIKSLILLSNSFINSNNLTMAMKIWDFIIIRKDFNSQFLPIILNTDGNGKEESDYYSIYLSNYLSNYLQLIINSNNKNLIFKTIREILNLDSILLNDQIIINLINYLKVNEINDNNNIILKLILNQGYKRIIYKENLKKMEINYSINNYLSMIIDFLPTKEYFKLFKSEFFKKVIEEYRLINDNIYGILKIFQNLIPKIEMIRKSDDEYLKLEYYSKVLNYEFNDVDNTYVEIPNEINEFKGKIKRFI</sequence>
<name>A0AAV5R2Q4_PICKL</name>
<keyword evidence="1" id="KW-0175">Coiled coil</keyword>
<dbReference type="Gene3D" id="1.25.40.10">
    <property type="entry name" value="Tetratricopeptide repeat domain"/>
    <property type="match status" value="1"/>
</dbReference>
<gene>
    <name evidence="2" type="ORF">DAPK24_015190</name>
</gene>
<feature type="coiled-coil region" evidence="1">
    <location>
        <begin position="179"/>
        <end position="213"/>
    </location>
</feature>
<accession>A0AAV5R2Q4</accession>
<dbReference type="EMBL" id="BTGB01000001">
    <property type="protein sequence ID" value="GMM44944.1"/>
    <property type="molecule type" value="Genomic_DNA"/>
</dbReference>
<dbReference type="InterPro" id="IPR013888">
    <property type="entry name" value="RNase_P_Rpm2_mt"/>
</dbReference>
<evidence type="ECO:0000313" key="2">
    <source>
        <dbReference type="EMBL" id="GMM44944.1"/>
    </source>
</evidence>
<evidence type="ECO:0000256" key="1">
    <source>
        <dbReference type="SAM" id="Coils"/>
    </source>
</evidence>
<comment type="caution">
    <text evidence="2">The sequence shown here is derived from an EMBL/GenBank/DDBJ whole genome shotgun (WGS) entry which is preliminary data.</text>
</comment>
<evidence type="ECO:0000313" key="3">
    <source>
        <dbReference type="Proteomes" id="UP001378960"/>
    </source>
</evidence>
<dbReference type="InterPro" id="IPR011990">
    <property type="entry name" value="TPR-like_helical_dom_sf"/>
</dbReference>
<reference evidence="2 3" key="1">
    <citation type="journal article" date="2023" name="Elife">
        <title>Identification of key yeast species and microbe-microbe interactions impacting larval growth of Drosophila in the wild.</title>
        <authorList>
            <person name="Mure A."/>
            <person name="Sugiura Y."/>
            <person name="Maeda R."/>
            <person name="Honda K."/>
            <person name="Sakurai N."/>
            <person name="Takahashi Y."/>
            <person name="Watada M."/>
            <person name="Katoh T."/>
            <person name="Gotoh A."/>
            <person name="Gotoh Y."/>
            <person name="Taniguchi I."/>
            <person name="Nakamura K."/>
            <person name="Hayashi T."/>
            <person name="Katayama T."/>
            <person name="Uemura T."/>
            <person name="Hattori Y."/>
        </authorList>
    </citation>
    <scope>NUCLEOTIDE SEQUENCE [LARGE SCALE GENOMIC DNA]</scope>
    <source>
        <strain evidence="2 3">PK-24</strain>
    </source>
</reference>
<proteinExistence type="predicted"/>
<protein>
    <submittedName>
        <fullName evidence="2">Ribonuclease P</fullName>
    </submittedName>
</protein>